<evidence type="ECO:0000313" key="8">
    <source>
        <dbReference type="EMBL" id="CCM00819.1"/>
    </source>
</evidence>
<evidence type="ECO:0000256" key="2">
    <source>
        <dbReference type="ARBA" id="ARBA00008126"/>
    </source>
</evidence>
<reference evidence="8 9" key="1">
    <citation type="journal article" date="2012" name="Appl. Environ. Microbiol.">
        <title>Short-read sequencing for genomic analysis of the brown rot fungus Fibroporia radiculosa.</title>
        <authorList>
            <person name="Tang J.D."/>
            <person name="Perkins A.D."/>
            <person name="Sonstegard T.S."/>
            <person name="Schroeder S.G."/>
            <person name="Burgess S.C."/>
            <person name="Diehl S.V."/>
        </authorList>
    </citation>
    <scope>NUCLEOTIDE SEQUENCE [LARGE SCALE GENOMIC DNA]</scope>
    <source>
        <strain evidence="8 9">TFFH 294</strain>
    </source>
</reference>
<keyword evidence="5" id="KW-0175">Coiled coil</keyword>
<dbReference type="GO" id="GO:0005634">
    <property type="term" value="C:nucleus"/>
    <property type="evidence" value="ECO:0007669"/>
    <property type="project" value="UniProtKB-SubCell"/>
</dbReference>
<feature type="coiled-coil region" evidence="5">
    <location>
        <begin position="132"/>
        <end position="169"/>
    </location>
</feature>
<dbReference type="SUPFAM" id="SSF57850">
    <property type="entry name" value="RING/U-box"/>
    <property type="match status" value="2"/>
</dbReference>
<evidence type="ECO:0000256" key="6">
    <source>
        <dbReference type="SAM" id="MobiDB-lite"/>
    </source>
</evidence>
<keyword evidence="3" id="KW-0539">Nucleus</keyword>
<evidence type="ECO:0000259" key="7">
    <source>
        <dbReference type="PROSITE" id="PS50089"/>
    </source>
</evidence>
<keyword evidence="9" id="KW-1185">Reference proteome</keyword>
<protein>
    <recommendedName>
        <fullName evidence="7">RING-type domain-containing protein</fullName>
    </recommendedName>
</protein>
<keyword evidence="4" id="KW-0863">Zinc-finger</keyword>
<feature type="compositionally biased region" description="Polar residues" evidence="6">
    <location>
        <begin position="291"/>
        <end position="305"/>
    </location>
</feature>
<dbReference type="PROSITE" id="PS50089">
    <property type="entry name" value="ZF_RING_2"/>
    <property type="match status" value="1"/>
</dbReference>
<dbReference type="PANTHER" id="PTHR13063:SF10">
    <property type="entry name" value="NITRIC OXIDE SYNTHASE-INTERACTING PROTEIN"/>
    <property type="match status" value="1"/>
</dbReference>
<comment type="similarity">
    <text evidence="2">Belongs to the NOSIP family.</text>
</comment>
<dbReference type="AlphaFoldDB" id="J4H232"/>
<dbReference type="OrthoDB" id="116827at2759"/>
<organism evidence="8 9">
    <name type="scientific">Fibroporia radiculosa</name>
    <dbReference type="NCBI Taxonomy" id="599839"/>
    <lineage>
        <taxon>Eukaryota</taxon>
        <taxon>Fungi</taxon>
        <taxon>Dikarya</taxon>
        <taxon>Basidiomycota</taxon>
        <taxon>Agaricomycotina</taxon>
        <taxon>Agaricomycetes</taxon>
        <taxon>Polyporales</taxon>
        <taxon>Fibroporiaceae</taxon>
        <taxon>Fibroporia</taxon>
    </lineage>
</organism>
<feature type="region of interest" description="Disordered" evidence="6">
    <location>
        <begin position="42"/>
        <end position="72"/>
    </location>
</feature>
<dbReference type="GeneID" id="24095730"/>
<dbReference type="InterPro" id="IPR016818">
    <property type="entry name" value="NOSIP"/>
</dbReference>
<comment type="subcellular location">
    <subcellularLocation>
        <location evidence="1">Nucleus</location>
    </subcellularLocation>
</comment>
<keyword evidence="4" id="KW-0479">Metal-binding</keyword>
<name>J4H232_9APHY</name>
<dbReference type="InterPro" id="IPR013083">
    <property type="entry name" value="Znf_RING/FYVE/PHD"/>
</dbReference>
<dbReference type="Proteomes" id="UP000006352">
    <property type="component" value="Unassembled WGS sequence"/>
</dbReference>
<evidence type="ECO:0000256" key="4">
    <source>
        <dbReference type="PROSITE-ProRule" id="PRU00175"/>
    </source>
</evidence>
<dbReference type="InParanoid" id="J4H232"/>
<feature type="compositionally biased region" description="Basic and acidic residues" evidence="6">
    <location>
        <begin position="308"/>
        <end position="319"/>
    </location>
</feature>
<proteinExistence type="inferred from homology"/>
<accession>J4H232</accession>
<evidence type="ECO:0000256" key="3">
    <source>
        <dbReference type="ARBA" id="ARBA00023242"/>
    </source>
</evidence>
<sequence length="399" mass="43944">MLRENLQQTAVELVKSWEGLSLPGPAFGAWSLAPNRREHFAPSCSLPPPQPSNQISQTRTTTRTKMTKHSKNNTASSIFSYAEYKKLDYGTKRQRLGNESMRRFDACALCLQRAREPVACQKGHLFCKECVYTDLVAQMADIKRQKARLETLKREADEEKQRAREAARERVLLEFEKGQLGLAATPTITTSGAEPKGSRGTKRKFDFSENTVETLAREAEEAALRQIEREQAEALKHKLPDFWLPSLTPTYTSSGPPTSLTDVKVQAACRGGTPAHPLTRKNLIPVKFIYDTSSGPSRSGESTPATEDGSKPKNDDEKPPICPSCKKTLSNSTLMHVMKPCGHVVCKTCTDTLVKPAKQCIQCDVQLGDKDIIELAREGTGYAAGGLAETSKKGVAFQG</sequence>
<evidence type="ECO:0000256" key="1">
    <source>
        <dbReference type="ARBA" id="ARBA00004123"/>
    </source>
</evidence>
<dbReference type="HOGENOM" id="CLU_053742_1_1_1"/>
<dbReference type="Gene3D" id="3.30.40.10">
    <property type="entry name" value="Zinc/RING finger domain, C3HC4 (zinc finger)"/>
    <property type="match status" value="2"/>
</dbReference>
<evidence type="ECO:0000256" key="5">
    <source>
        <dbReference type="SAM" id="Coils"/>
    </source>
</evidence>
<keyword evidence="4" id="KW-0862">Zinc</keyword>
<dbReference type="RefSeq" id="XP_012180102.1">
    <property type="nucleotide sequence ID" value="XM_012324712.1"/>
</dbReference>
<gene>
    <name evidence="8" type="ORF">FIBRA_02861</name>
</gene>
<dbReference type="GO" id="GO:0008270">
    <property type="term" value="F:zinc ion binding"/>
    <property type="evidence" value="ECO:0007669"/>
    <property type="project" value="UniProtKB-KW"/>
</dbReference>
<dbReference type="GO" id="GO:0061630">
    <property type="term" value="F:ubiquitin protein ligase activity"/>
    <property type="evidence" value="ECO:0007669"/>
    <property type="project" value="InterPro"/>
</dbReference>
<feature type="domain" description="RING-type" evidence="7">
    <location>
        <begin position="322"/>
        <end position="364"/>
    </location>
</feature>
<dbReference type="STRING" id="599839.J4H232"/>
<dbReference type="InterPro" id="IPR001841">
    <property type="entry name" value="Znf_RING"/>
</dbReference>
<dbReference type="EMBL" id="HE797006">
    <property type="protein sequence ID" value="CCM00819.1"/>
    <property type="molecule type" value="Genomic_DNA"/>
</dbReference>
<dbReference type="InterPro" id="IPR031790">
    <property type="entry name" value="Znf-NOSIP"/>
</dbReference>
<evidence type="ECO:0000313" key="9">
    <source>
        <dbReference type="Proteomes" id="UP000006352"/>
    </source>
</evidence>
<feature type="region of interest" description="Disordered" evidence="6">
    <location>
        <begin position="290"/>
        <end position="322"/>
    </location>
</feature>
<dbReference type="PANTHER" id="PTHR13063">
    <property type="entry name" value="ENOS INTERACTING PROTEIN"/>
    <property type="match status" value="1"/>
</dbReference>
<dbReference type="Pfam" id="PF15906">
    <property type="entry name" value="zf-NOSIP"/>
    <property type="match status" value="1"/>
</dbReference>